<dbReference type="KEGG" id="hhb:Hhub_1162"/>
<dbReference type="EMBL" id="LN831302">
    <property type="protein sequence ID" value="CQH45719.1"/>
    <property type="molecule type" value="Genomic_DNA"/>
</dbReference>
<evidence type="ECO:0000313" key="1">
    <source>
        <dbReference type="EMBL" id="CQH45719.1"/>
    </source>
</evidence>
<proteinExistence type="predicted"/>
<organism evidence="1 2">
    <name type="scientific">Halobacterium hubeiense</name>
    <dbReference type="NCBI Taxonomy" id="1407499"/>
    <lineage>
        <taxon>Archaea</taxon>
        <taxon>Methanobacteriati</taxon>
        <taxon>Methanobacteriota</taxon>
        <taxon>Stenosarchaea group</taxon>
        <taxon>Halobacteria</taxon>
        <taxon>Halobacteriales</taxon>
        <taxon>Halobacteriaceae</taxon>
        <taxon>Halobacterium</taxon>
    </lineage>
</organism>
<evidence type="ECO:0000313" key="2">
    <source>
        <dbReference type="Proteomes" id="UP000066737"/>
    </source>
</evidence>
<name>A0A0U5GZQ1_9EURY</name>
<accession>A0A0U5GZQ1</accession>
<gene>
    <name evidence="1" type="ORF">HHUB_1162</name>
</gene>
<dbReference type="Proteomes" id="UP000066737">
    <property type="component" value="Chromosome I"/>
</dbReference>
<dbReference type="GeneID" id="26657869"/>
<dbReference type="AlphaFoldDB" id="A0A0U5GZQ1"/>
<dbReference type="InterPro" id="IPR024997">
    <property type="entry name" value="DUF3892"/>
</dbReference>
<dbReference type="OrthoDB" id="3083at2157"/>
<keyword evidence="2" id="KW-1185">Reference proteome</keyword>
<dbReference type="Pfam" id="PF13031">
    <property type="entry name" value="DUF3892"/>
    <property type="match status" value="1"/>
</dbReference>
<protein>
    <submittedName>
        <fullName evidence="1">DUF3892 family protein</fullName>
    </submittedName>
</protein>
<dbReference type="STRING" id="1407499.HHUB_1162"/>
<dbReference type="RefSeq" id="WP_059055307.1">
    <property type="nucleotide sequence ID" value="NZ_LN831302.1"/>
</dbReference>
<reference evidence="2" key="1">
    <citation type="journal article" date="2016" name="Environ. Microbiol.">
        <title>The complete genome of a viable archaeum isolated from 123-million-year-old rock salt.</title>
        <authorList>
            <person name="Jaakkola S.T."/>
            <person name="Pfeiffer F."/>
            <person name="Ravantti J.J."/>
            <person name="Guo Q."/>
            <person name="Liu Y."/>
            <person name="Chen X."/>
            <person name="Ma H."/>
            <person name="Yang C."/>
            <person name="Oksanen H.M."/>
            <person name="Bamford D.H."/>
        </authorList>
    </citation>
    <scope>NUCLEOTIDE SEQUENCE</scope>
    <source>
        <strain evidence="2">JI20-1</strain>
    </source>
</reference>
<sequence length="99" mass="11266">MSKWPDYVITAVRYDGDTIERVRVYEGDGEQLTDRQTRSRTAVMLSLFVQRDYCTAYQDGNGEWRKGADVETVDVDGTTYIRTDGNDIASDDLGELPDF</sequence>